<name>A0A0N5AHX6_9BILA</name>
<protein>
    <submittedName>
        <fullName evidence="2">UCH domain-containing protein</fullName>
    </submittedName>
</protein>
<sequence length="68" mass="7936">MLKFAEALQNAIIRRHRKNSDGDSDRIQKYARSEMCIGDTEQGTKTNKTMLEAFVRQLLKVHNCQRQL</sequence>
<proteinExistence type="predicted"/>
<dbReference type="WBParaSite" id="SMUV_0000399501-mRNA-1">
    <property type="protein sequence ID" value="SMUV_0000399501-mRNA-1"/>
    <property type="gene ID" value="SMUV_0000399501"/>
</dbReference>
<organism evidence="1 2">
    <name type="scientific">Syphacia muris</name>
    <dbReference type="NCBI Taxonomy" id="451379"/>
    <lineage>
        <taxon>Eukaryota</taxon>
        <taxon>Metazoa</taxon>
        <taxon>Ecdysozoa</taxon>
        <taxon>Nematoda</taxon>
        <taxon>Chromadorea</taxon>
        <taxon>Rhabditida</taxon>
        <taxon>Spirurina</taxon>
        <taxon>Oxyuridomorpha</taxon>
        <taxon>Oxyuroidea</taxon>
        <taxon>Oxyuridae</taxon>
        <taxon>Syphacia</taxon>
    </lineage>
</organism>
<dbReference type="Proteomes" id="UP000046393">
    <property type="component" value="Unplaced"/>
</dbReference>
<dbReference type="AlphaFoldDB" id="A0A0N5AHX6"/>
<evidence type="ECO:0000313" key="1">
    <source>
        <dbReference type="Proteomes" id="UP000046393"/>
    </source>
</evidence>
<accession>A0A0N5AHX6</accession>
<reference evidence="2" key="1">
    <citation type="submission" date="2017-02" db="UniProtKB">
        <authorList>
            <consortium name="WormBaseParasite"/>
        </authorList>
    </citation>
    <scope>IDENTIFICATION</scope>
</reference>
<evidence type="ECO:0000313" key="2">
    <source>
        <dbReference type="WBParaSite" id="SMUV_0000399501-mRNA-1"/>
    </source>
</evidence>
<keyword evidence="1" id="KW-1185">Reference proteome</keyword>